<evidence type="ECO:0000256" key="6">
    <source>
        <dbReference type="ARBA" id="ARBA00040091"/>
    </source>
</evidence>
<dbReference type="Proteomes" id="UP000228934">
    <property type="component" value="Unassembled WGS sequence"/>
</dbReference>
<feature type="domain" description="TATA box binding protein associated factor (TAF) histone-like fold" evidence="8">
    <location>
        <begin position="10"/>
        <end position="35"/>
    </location>
</feature>
<dbReference type="InterPro" id="IPR046344">
    <property type="entry name" value="TAF6_C_sf"/>
</dbReference>
<organism evidence="10 11">
    <name type="scientific">Aquarana catesbeiana</name>
    <name type="common">American bullfrog</name>
    <name type="synonym">Rana catesbeiana</name>
    <dbReference type="NCBI Taxonomy" id="8400"/>
    <lineage>
        <taxon>Eukaryota</taxon>
        <taxon>Metazoa</taxon>
        <taxon>Chordata</taxon>
        <taxon>Craniata</taxon>
        <taxon>Vertebrata</taxon>
        <taxon>Euteleostomi</taxon>
        <taxon>Amphibia</taxon>
        <taxon>Batrachia</taxon>
        <taxon>Anura</taxon>
        <taxon>Neobatrachia</taxon>
        <taxon>Ranoidea</taxon>
        <taxon>Ranidae</taxon>
        <taxon>Aquarana</taxon>
    </lineage>
</organism>
<dbReference type="CDD" id="cd08050">
    <property type="entry name" value="TAF6C"/>
    <property type="match status" value="1"/>
</dbReference>
<dbReference type="FunFam" id="1.25.40.770:FF:000010">
    <property type="entry name" value="Transcription initiation factor TFIID subunit 6"/>
    <property type="match status" value="1"/>
</dbReference>
<dbReference type="FunFam" id="1.25.40.770:FF:000001">
    <property type="entry name" value="Transcription initiation factor TFIID subunit 6"/>
    <property type="match status" value="1"/>
</dbReference>
<reference evidence="11" key="1">
    <citation type="journal article" date="2017" name="Nat. Commun.">
        <title>The North American bullfrog draft genome provides insight into hormonal regulation of long noncoding RNA.</title>
        <authorList>
            <person name="Hammond S.A."/>
            <person name="Warren R.L."/>
            <person name="Vandervalk B.P."/>
            <person name="Kucuk E."/>
            <person name="Khan H."/>
            <person name="Gibb E.A."/>
            <person name="Pandoh P."/>
            <person name="Kirk H."/>
            <person name="Zhao Y."/>
            <person name="Jones M."/>
            <person name="Mungall A.J."/>
            <person name="Coope R."/>
            <person name="Pleasance S."/>
            <person name="Moore R.A."/>
            <person name="Holt R.A."/>
            <person name="Round J.M."/>
            <person name="Ohora S."/>
            <person name="Walle B.V."/>
            <person name="Veldhoen N."/>
            <person name="Helbing C.C."/>
            <person name="Birol I."/>
        </authorList>
    </citation>
    <scope>NUCLEOTIDE SEQUENCE [LARGE SCALE GENOMIC DNA]</scope>
</reference>
<dbReference type="GO" id="GO:0016251">
    <property type="term" value="F:RNA polymerase II general transcription initiation factor activity"/>
    <property type="evidence" value="ECO:0007669"/>
    <property type="project" value="InterPro"/>
</dbReference>
<keyword evidence="11" id="KW-1185">Reference proteome</keyword>
<dbReference type="PANTHER" id="PTHR10221:SF9">
    <property type="entry name" value="TRANSCRIPTION INITIATION FACTOR TFIID SUBUNIT 6"/>
    <property type="match status" value="1"/>
</dbReference>
<dbReference type="PANTHER" id="PTHR10221">
    <property type="entry name" value="TRANSCRIPTION INITIATION FACTOR TFIID SUBUNIT 6"/>
    <property type="match status" value="1"/>
</dbReference>
<dbReference type="GO" id="GO:0046695">
    <property type="term" value="C:SLIK (SAGA-like) complex"/>
    <property type="evidence" value="ECO:0007669"/>
    <property type="project" value="InterPro"/>
</dbReference>
<feature type="region of interest" description="Disordered" evidence="7">
    <location>
        <begin position="478"/>
        <end position="497"/>
    </location>
</feature>
<evidence type="ECO:0000256" key="5">
    <source>
        <dbReference type="ARBA" id="ARBA00023242"/>
    </source>
</evidence>
<dbReference type="OrthoDB" id="361039at2759"/>
<proteinExistence type="inferred from homology"/>
<dbReference type="GO" id="GO:0000124">
    <property type="term" value="C:SAGA complex"/>
    <property type="evidence" value="ECO:0007669"/>
    <property type="project" value="InterPro"/>
</dbReference>
<gene>
    <name evidence="10" type="ORF">AB205_0092300</name>
</gene>
<evidence type="ECO:0000256" key="3">
    <source>
        <dbReference type="ARBA" id="ARBA00023015"/>
    </source>
</evidence>
<feature type="domain" description="TAF6 C-terminal HEAT repeat" evidence="9">
    <location>
        <begin position="255"/>
        <end position="385"/>
    </location>
</feature>
<evidence type="ECO:0000313" key="10">
    <source>
        <dbReference type="EMBL" id="PIO39506.1"/>
    </source>
</evidence>
<evidence type="ECO:0000313" key="11">
    <source>
        <dbReference type="Proteomes" id="UP000228934"/>
    </source>
</evidence>
<dbReference type="Gene3D" id="1.25.40.770">
    <property type="entry name" value="TAF6, C-terminal HEAT repeat domain"/>
    <property type="match status" value="1"/>
</dbReference>
<keyword evidence="3" id="KW-0805">Transcription regulation</keyword>
<feature type="region of interest" description="Disordered" evidence="7">
    <location>
        <begin position="101"/>
        <end position="146"/>
    </location>
</feature>
<dbReference type="GO" id="GO:0003713">
    <property type="term" value="F:transcription coactivator activity"/>
    <property type="evidence" value="ECO:0007669"/>
    <property type="project" value="TreeGrafter"/>
</dbReference>
<dbReference type="AlphaFoldDB" id="A0A2G9SH69"/>
<comment type="similarity">
    <text evidence="2">Belongs to the TAF6 family.</text>
</comment>
<dbReference type="Gene3D" id="1.10.20.10">
    <property type="entry name" value="Histone, subunit A"/>
    <property type="match status" value="1"/>
</dbReference>
<name>A0A2G9SH69_AQUCT</name>
<evidence type="ECO:0000256" key="2">
    <source>
        <dbReference type="ARBA" id="ARBA00007688"/>
    </source>
</evidence>
<protein>
    <recommendedName>
        <fullName evidence="6">Transcription initiation factor TFIID subunit 6</fullName>
    </recommendedName>
</protein>
<feature type="compositionally biased region" description="Polar residues" evidence="7">
    <location>
        <begin position="478"/>
        <end position="492"/>
    </location>
</feature>
<dbReference type="EMBL" id="KV924609">
    <property type="protein sequence ID" value="PIO39506.1"/>
    <property type="molecule type" value="Genomic_DNA"/>
</dbReference>
<dbReference type="InterPro" id="IPR016024">
    <property type="entry name" value="ARM-type_fold"/>
</dbReference>
<evidence type="ECO:0000259" key="9">
    <source>
        <dbReference type="Pfam" id="PF07571"/>
    </source>
</evidence>
<dbReference type="InterPro" id="IPR009072">
    <property type="entry name" value="Histone-fold"/>
</dbReference>
<comment type="subcellular location">
    <subcellularLocation>
        <location evidence="1">Nucleus</location>
    </subcellularLocation>
</comment>
<sequence>MRFGLPAPQIKDAMKFMHVGKRQKLTPNDIDAALKLKNVEPIYGFHAKEFLPFRYASGGGRELHFYEEKEVDLCDIISTPLPRVPLDVSLKAHWLSIEGVQPAIPENPPPVPKEQQKMEATEPLKAAKPGQEEAGRKGQGANAVEGKEKKNTIIEGAPLKLKPRSIHELSVEQQLYYKEITEACVGSCEAKRAEALQSIATDPGLYQMLPRFSTFISEGSGPEPRLLGSLGGSRGSSPHLITPSEKRFPEGVTLRVRVNVVQNNLALLIYLMRMVKALMDNTTLYLEKYLHELIPAVMTCIVSRQLCLRPDVDNHWALRDFAARLIAQICKNFSTTTNNIQSRITKTFTKSLVDERTPWTTRYGSIAGLAELGPDVIKTLIVPRLLLEGERLRTVLEGQVLSNIDKIGADHVQSLMLKHTAPVLVKLRAPPDVPDAYRTDYGFLGPTLCSHVMKARAQSALQGPQVNRTTLTVTQPRPTLTLSQPNSGSITPSPRPPGIIKVPGSLTLPVQTLVSTRPATPTQPSPPPTKFIVVSSAGSSGTQVTAHCVLCACSVPFLCLITNASSSSSRSLPVLCSPSNRVLSC</sequence>
<dbReference type="GO" id="GO:0046982">
    <property type="term" value="F:protein heterodimerization activity"/>
    <property type="evidence" value="ECO:0007669"/>
    <property type="project" value="InterPro"/>
</dbReference>
<keyword evidence="5" id="KW-0539">Nucleus</keyword>
<evidence type="ECO:0000256" key="1">
    <source>
        <dbReference type="ARBA" id="ARBA00004123"/>
    </source>
</evidence>
<dbReference type="GO" id="GO:0051123">
    <property type="term" value="P:RNA polymerase II preinitiation complex assembly"/>
    <property type="evidence" value="ECO:0007669"/>
    <property type="project" value="TreeGrafter"/>
</dbReference>
<evidence type="ECO:0000256" key="7">
    <source>
        <dbReference type="SAM" id="MobiDB-lite"/>
    </source>
</evidence>
<evidence type="ECO:0000259" key="8">
    <source>
        <dbReference type="Pfam" id="PF02969"/>
    </source>
</evidence>
<keyword evidence="4" id="KW-0804">Transcription</keyword>
<dbReference type="InterPro" id="IPR037796">
    <property type="entry name" value="TAF6"/>
</dbReference>
<feature type="domain" description="TAF6 C-terminal HEAT repeat" evidence="9">
    <location>
        <begin position="167"/>
        <end position="218"/>
    </location>
</feature>
<evidence type="ECO:0000256" key="4">
    <source>
        <dbReference type="ARBA" id="ARBA00023163"/>
    </source>
</evidence>
<dbReference type="Pfam" id="PF07571">
    <property type="entry name" value="TAF6_C"/>
    <property type="match status" value="2"/>
</dbReference>
<dbReference type="SUPFAM" id="SSF48371">
    <property type="entry name" value="ARM repeat"/>
    <property type="match status" value="1"/>
</dbReference>
<dbReference type="InterPro" id="IPR004823">
    <property type="entry name" value="TAF_TATA-bd_Histone-like_dom"/>
</dbReference>
<accession>A0A2G9SH69</accession>
<dbReference type="Pfam" id="PF02969">
    <property type="entry name" value="TAF"/>
    <property type="match status" value="1"/>
</dbReference>
<dbReference type="GO" id="GO:0005669">
    <property type="term" value="C:transcription factor TFIID complex"/>
    <property type="evidence" value="ECO:0007669"/>
    <property type="project" value="InterPro"/>
</dbReference>
<dbReference type="InterPro" id="IPR011442">
    <property type="entry name" value="TAF6_C"/>
</dbReference>